<proteinExistence type="predicted"/>
<accession>A0A0G4G455</accession>
<dbReference type="AlphaFoldDB" id="A0A0G4G455"/>
<feature type="compositionally biased region" description="Pro residues" evidence="1">
    <location>
        <begin position="206"/>
        <end position="218"/>
    </location>
</feature>
<sequence length="606" mass="65514">MGQHSRGFETSSAPPPVGIVPIQRVPEVDALTPLPSQPVTTPSPFTPGASCPASKPALNPEADSEMHSPADSEALRDSTHTHKRRPPGTLPPPSGGTSSVPRPYKAALPYHCLDDALRPRSREPKVDCGTQQSPLEWLASSVTGAIKRALTPERNNRKLRPSSRRSNQHPTVERGSSLPPKLLPVREPWHYATPQRGRRKPAESPVRPPVTMAPPPASLEPLRFYTPGKRRQVSHDIGARRAALAPLRQRMLGPLDVTHRRIDLWPTLGVVGGRADGRARRVMAKGATREDTAPLKQVRCVEARDQPPVARQYVSSRPVSMPPEGIPHLPAPVSTFLPPSRPTMFRPGPFVVPFRVTASYAPPACLYPRPPLPYQPMSYLPMPMGSVGGSFVAQPPVSLTHAYQLYSPGAVAAFPARRNGPLSRECLPRPPIARRHYPRASDRPARMASIVEEQVASPTNDEGEAATVHSPSSAIPLREEGGPAAGDQSHPNTAEASRGYCQIFSFSNLHVEVVHGEDQGKSGEMLPGVDHTCEHQPLSSIYTPSFRTLPPSGEAAVSIQQPPVIERPAAVDSQRAAQRGPRQSTADTDDASPDGGQEGEIDRHGR</sequence>
<evidence type="ECO:0000313" key="2">
    <source>
        <dbReference type="EMBL" id="CEM23216.1"/>
    </source>
</evidence>
<feature type="compositionally biased region" description="Basic residues" evidence="1">
    <location>
        <begin position="157"/>
        <end position="167"/>
    </location>
</feature>
<dbReference type="Proteomes" id="UP000041254">
    <property type="component" value="Unassembled WGS sequence"/>
</dbReference>
<name>A0A0G4G455_VITBC</name>
<dbReference type="InParanoid" id="A0A0G4G455"/>
<reference evidence="2 3" key="1">
    <citation type="submission" date="2014-11" db="EMBL/GenBank/DDBJ databases">
        <authorList>
            <person name="Zhu J."/>
            <person name="Qi W."/>
            <person name="Song R."/>
        </authorList>
    </citation>
    <scope>NUCLEOTIDE SEQUENCE [LARGE SCALE GENOMIC DNA]</scope>
</reference>
<keyword evidence="3" id="KW-1185">Reference proteome</keyword>
<feature type="region of interest" description="Disordered" evidence="1">
    <location>
        <begin position="551"/>
        <end position="606"/>
    </location>
</feature>
<dbReference type="EMBL" id="CDMY01000562">
    <property type="protein sequence ID" value="CEM23216.1"/>
    <property type="molecule type" value="Genomic_DNA"/>
</dbReference>
<feature type="compositionally biased region" description="Basic and acidic residues" evidence="1">
    <location>
        <begin position="64"/>
        <end position="80"/>
    </location>
</feature>
<feature type="region of interest" description="Disordered" evidence="1">
    <location>
        <begin position="422"/>
        <end position="494"/>
    </location>
</feature>
<evidence type="ECO:0000256" key="1">
    <source>
        <dbReference type="SAM" id="MobiDB-lite"/>
    </source>
</evidence>
<gene>
    <name evidence="2" type="ORF">Vbra_17017</name>
</gene>
<feature type="region of interest" description="Disordered" evidence="1">
    <location>
        <begin position="147"/>
        <end position="221"/>
    </location>
</feature>
<feature type="region of interest" description="Disordered" evidence="1">
    <location>
        <begin position="1"/>
        <end position="105"/>
    </location>
</feature>
<evidence type="ECO:0000313" key="3">
    <source>
        <dbReference type="Proteomes" id="UP000041254"/>
    </source>
</evidence>
<protein>
    <submittedName>
        <fullName evidence="2">Uncharacterized protein</fullName>
    </submittedName>
</protein>
<organism evidence="2 3">
    <name type="scientific">Vitrella brassicaformis (strain CCMP3155)</name>
    <dbReference type="NCBI Taxonomy" id="1169540"/>
    <lineage>
        <taxon>Eukaryota</taxon>
        <taxon>Sar</taxon>
        <taxon>Alveolata</taxon>
        <taxon>Colpodellida</taxon>
        <taxon>Vitrellaceae</taxon>
        <taxon>Vitrella</taxon>
    </lineage>
</organism>
<dbReference type="VEuPathDB" id="CryptoDB:Vbra_17017"/>